<dbReference type="SUPFAM" id="SSF64182">
    <property type="entry name" value="DHH phosphoesterases"/>
    <property type="match status" value="1"/>
</dbReference>
<dbReference type="GO" id="GO:0003676">
    <property type="term" value="F:nucleic acid binding"/>
    <property type="evidence" value="ECO:0007669"/>
    <property type="project" value="InterPro"/>
</dbReference>
<dbReference type="RefSeq" id="WP_072829441.1">
    <property type="nucleotide sequence ID" value="NZ_FQXP01000003.1"/>
</dbReference>
<dbReference type="Gene3D" id="3.90.1640.10">
    <property type="entry name" value="inorganic pyrophosphatase (n-terminal core)"/>
    <property type="match status" value="1"/>
</dbReference>
<evidence type="ECO:0000259" key="2">
    <source>
        <dbReference type="Pfam" id="PF02272"/>
    </source>
</evidence>
<evidence type="ECO:0000259" key="1">
    <source>
        <dbReference type="Pfam" id="PF01368"/>
    </source>
</evidence>
<dbReference type="InterPro" id="IPR051319">
    <property type="entry name" value="Oligoribo/pAp-PDE_c-di-AMP_PDE"/>
</dbReference>
<dbReference type="Proteomes" id="UP000184526">
    <property type="component" value="Unassembled WGS sequence"/>
</dbReference>
<accession>A0A1M5SX35</accession>
<name>A0A1M5SX35_9CLOT</name>
<dbReference type="InterPro" id="IPR038763">
    <property type="entry name" value="DHH_sf"/>
</dbReference>
<protein>
    <submittedName>
        <fullName evidence="3">Phosphoesterase RecJ domain-containing protein</fullName>
    </submittedName>
</protein>
<sequence length="320" mass="35925">MKISDIANKIKELNVIGITCHVSPDGDAMGSSLALYEAIKKLGKNPYIISKEELPKGFEFLKNSNEVCEDKQEVLEGTECVIVLDCANKERINGNINFEDRDYKIINVDHHVSNEYYGDYNYVEDTSSSTSEIIHELIENLGVVIDRDIATCIYTGLLTDTGSFRHSGTTKKTHEVAGKLISTGIDFSEIHRMIFDRKTIEKIKLYGKVIDTIELSYNNKLCIMYITRAMLEELNLLDEDTSDVLSFGNKIESVEVVALIKEKEEGGVKASLRSKQYVDVNKVSSHFNGGGHVRAAGFATPMNIEETKNKLKEILREELI</sequence>
<dbReference type="EMBL" id="FQXP01000003">
    <property type="protein sequence ID" value="SHH42798.1"/>
    <property type="molecule type" value="Genomic_DNA"/>
</dbReference>
<evidence type="ECO:0000313" key="3">
    <source>
        <dbReference type="EMBL" id="SHH42798.1"/>
    </source>
</evidence>
<gene>
    <name evidence="3" type="ORF">SAMN02745196_00343</name>
</gene>
<dbReference type="PANTHER" id="PTHR47618">
    <property type="entry name" value="BIFUNCTIONAL OLIGORIBONUCLEASE AND PAP PHOSPHATASE NRNA"/>
    <property type="match status" value="1"/>
</dbReference>
<dbReference type="PANTHER" id="PTHR47618:SF1">
    <property type="entry name" value="BIFUNCTIONAL OLIGORIBONUCLEASE AND PAP PHOSPHATASE NRNA"/>
    <property type="match status" value="1"/>
</dbReference>
<dbReference type="AlphaFoldDB" id="A0A1M5SX35"/>
<dbReference type="STRING" id="1121306.SAMN02745196_00343"/>
<dbReference type="OrthoDB" id="9803668at2"/>
<keyword evidence="4" id="KW-1185">Reference proteome</keyword>
<feature type="domain" description="DDH" evidence="1">
    <location>
        <begin position="16"/>
        <end position="156"/>
    </location>
</feature>
<reference evidence="3 4" key="1">
    <citation type="submission" date="2016-11" db="EMBL/GenBank/DDBJ databases">
        <authorList>
            <person name="Jaros S."/>
            <person name="Januszkiewicz K."/>
            <person name="Wedrychowicz H."/>
        </authorList>
    </citation>
    <scope>NUCLEOTIDE SEQUENCE [LARGE SCALE GENOMIC DNA]</scope>
    <source>
        <strain evidence="3 4">DSM 3089</strain>
    </source>
</reference>
<proteinExistence type="predicted"/>
<organism evidence="3 4">
    <name type="scientific">Clostridium collagenovorans DSM 3089</name>
    <dbReference type="NCBI Taxonomy" id="1121306"/>
    <lineage>
        <taxon>Bacteria</taxon>
        <taxon>Bacillati</taxon>
        <taxon>Bacillota</taxon>
        <taxon>Clostridia</taxon>
        <taxon>Eubacteriales</taxon>
        <taxon>Clostridiaceae</taxon>
        <taxon>Clostridium</taxon>
    </lineage>
</organism>
<dbReference type="Pfam" id="PF02272">
    <property type="entry name" value="DHHA1"/>
    <property type="match status" value="1"/>
</dbReference>
<dbReference type="Gene3D" id="3.10.310.30">
    <property type="match status" value="1"/>
</dbReference>
<evidence type="ECO:0000313" key="4">
    <source>
        <dbReference type="Proteomes" id="UP000184526"/>
    </source>
</evidence>
<dbReference type="InterPro" id="IPR003156">
    <property type="entry name" value="DHHA1_dom"/>
</dbReference>
<dbReference type="InterPro" id="IPR001667">
    <property type="entry name" value="DDH_dom"/>
</dbReference>
<feature type="domain" description="DHHA1" evidence="2">
    <location>
        <begin position="238"/>
        <end position="316"/>
    </location>
</feature>
<dbReference type="Pfam" id="PF01368">
    <property type="entry name" value="DHH"/>
    <property type="match status" value="1"/>
</dbReference>